<comment type="subcellular location">
    <subcellularLocation>
        <location evidence="1 8">Cell membrane</location>
        <topology evidence="1 8">Multi-pass membrane protein</topology>
    </subcellularLocation>
</comment>
<evidence type="ECO:0000313" key="11">
    <source>
        <dbReference type="Proteomes" id="UP000244338"/>
    </source>
</evidence>
<evidence type="ECO:0000256" key="4">
    <source>
        <dbReference type="ARBA" id="ARBA00022692"/>
    </source>
</evidence>
<comment type="caution">
    <text evidence="10">The sequence shown here is derived from an EMBL/GenBank/DDBJ whole genome shotgun (WGS) entry which is preliminary data.</text>
</comment>
<dbReference type="CDD" id="cd06261">
    <property type="entry name" value="TM_PBP2"/>
    <property type="match status" value="1"/>
</dbReference>
<dbReference type="PROSITE" id="PS50928">
    <property type="entry name" value="ABC_TM1"/>
    <property type="match status" value="1"/>
</dbReference>
<dbReference type="GO" id="GO:0043190">
    <property type="term" value="C:ATP-binding cassette (ABC) transporter complex"/>
    <property type="evidence" value="ECO:0007669"/>
    <property type="project" value="InterPro"/>
</dbReference>
<comment type="similarity">
    <text evidence="8">Belongs to the binding-protein-dependent transport system permease family.</text>
</comment>
<feature type="transmembrane region" description="Helical" evidence="8">
    <location>
        <begin position="80"/>
        <end position="101"/>
    </location>
</feature>
<evidence type="ECO:0000256" key="1">
    <source>
        <dbReference type="ARBA" id="ARBA00004651"/>
    </source>
</evidence>
<evidence type="ECO:0000256" key="8">
    <source>
        <dbReference type="RuleBase" id="RU363032"/>
    </source>
</evidence>
<evidence type="ECO:0000256" key="5">
    <source>
        <dbReference type="ARBA" id="ARBA00022970"/>
    </source>
</evidence>
<evidence type="ECO:0000313" key="10">
    <source>
        <dbReference type="EMBL" id="PTQ55449.1"/>
    </source>
</evidence>
<feature type="domain" description="ABC transmembrane type-1" evidence="9">
    <location>
        <begin position="18"/>
        <end position="207"/>
    </location>
</feature>
<dbReference type="Gene3D" id="1.10.3720.10">
    <property type="entry name" value="MetI-like"/>
    <property type="match status" value="1"/>
</dbReference>
<keyword evidence="6 8" id="KW-1133">Transmembrane helix</keyword>
<feature type="transmembrane region" description="Helical" evidence="8">
    <location>
        <begin position="20"/>
        <end position="42"/>
    </location>
</feature>
<evidence type="ECO:0000256" key="3">
    <source>
        <dbReference type="ARBA" id="ARBA00022475"/>
    </source>
</evidence>
<proteinExistence type="inferred from homology"/>
<keyword evidence="7 8" id="KW-0472">Membrane</keyword>
<dbReference type="AlphaFoldDB" id="A0A2R6XYE9"/>
<dbReference type="NCBIfam" id="TIGR03004">
    <property type="entry name" value="ectoine_ehuC"/>
    <property type="match status" value="1"/>
</dbReference>
<dbReference type="EMBL" id="PEBX01000114">
    <property type="protein sequence ID" value="PTQ55449.1"/>
    <property type="molecule type" value="Genomic_DNA"/>
</dbReference>
<evidence type="ECO:0000256" key="2">
    <source>
        <dbReference type="ARBA" id="ARBA00022448"/>
    </source>
</evidence>
<sequence length="219" mass="24111">MTSLETLISLLPTLMKGLVVTLEVFLLGSVVAAVLAFIAGLMRLSKFRIVRFLAAFYVEFFRGTSLLIQLFWIFYVLPFFGLDLSALTAGVLALGLNYGAYGSEVVRSAILSVPRGQTEAAIALNMSPVLRFRRIILPQAWPLMIPPFGNLFIELLKGTSLVSLITLSDLTFQAMSLRTTVSKLEIPIFALLLIIYFVIAYAVTLVMRALEKKATVGRA</sequence>
<dbReference type="InterPro" id="IPR014342">
    <property type="entry name" value="Ectoine_EhuC"/>
</dbReference>
<feature type="transmembrane region" description="Helical" evidence="8">
    <location>
        <begin position="54"/>
        <end position="74"/>
    </location>
</feature>
<dbReference type="SUPFAM" id="SSF161098">
    <property type="entry name" value="MetI-like"/>
    <property type="match status" value="1"/>
</dbReference>
<name>A0A2R6XYE9_9BACL</name>
<dbReference type="GO" id="GO:0022857">
    <property type="term" value="F:transmembrane transporter activity"/>
    <property type="evidence" value="ECO:0007669"/>
    <property type="project" value="InterPro"/>
</dbReference>
<keyword evidence="4 8" id="KW-0812">Transmembrane</keyword>
<gene>
    <name evidence="10" type="ORF">BSOLF_2104</name>
</gene>
<dbReference type="GO" id="GO:0006865">
    <property type="term" value="P:amino acid transport"/>
    <property type="evidence" value="ECO:0007669"/>
    <property type="project" value="UniProtKB-KW"/>
</dbReference>
<evidence type="ECO:0000256" key="6">
    <source>
        <dbReference type="ARBA" id="ARBA00022989"/>
    </source>
</evidence>
<dbReference type="Pfam" id="PF00528">
    <property type="entry name" value="BPD_transp_1"/>
    <property type="match status" value="1"/>
</dbReference>
<keyword evidence="5" id="KW-0029">Amino-acid transport</keyword>
<feature type="transmembrane region" description="Helical" evidence="8">
    <location>
        <begin position="186"/>
        <end position="210"/>
    </location>
</feature>
<dbReference type="InterPro" id="IPR000515">
    <property type="entry name" value="MetI-like"/>
</dbReference>
<dbReference type="Proteomes" id="UP000244338">
    <property type="component" value="Unassembled WGS sequence"/>
</dbReference>
<dbReference type="InterPro" id="IPR043429">
    <property type="entry name" value="ArtM/GltK/GlnP/TcyL/YhdX-like"/>
</dbReference>
<organism evidence="10 11">
    <name type="scientific">Candidatus Carbonibacillus altaicus</name>
    <dbReference type="NCBI Taxonomy" id="2163959"/>
    <lineage>
        <taxon>Bacteria</taxon>
        <taxon>Bacillati</taxon>
        <taxon>Bacillota</taxon>
        <taxon>Bacilli</taxon>
        <taxon>Bacillales</taxon>
        <taxon>Candidatus Carbonibacillus</taxon>
    </lineage>
</organism>
<dbReference type="PANTHER" id="PTHR30614">
    <property type="entry name" value="MEMBRANE COMPONENT OF AMINO ACID ABC TRANSPORTER"/>
    <property type="match status" value="1"/>
</dbReference>
<protein>
    <submittedName>
        <fullName evidence="10">Glutamine transport system permease protein glnP</fullName>
    </submittedName>
</protein>
<keyword evidence="2 8" id="KW-0813">Transport</keyword>
<evidence type="ECO:0000256" key="7">
    <source>
        <dbReference type="ARBA" id="ARBA00023136"/>
    </source>
</evidence>
<dbReference type="InterPro" id="IPR035906">
    <property type="entry name" value="MetI-like_sf"/>
</dbReference>
<dbReference type="NCBIfam" id="TIGR01726">
    <property type="entry name" value="HEQRo_perm_3TM"/>
    <property type="match status" value="1"/>
</dbReference>
<dbReference type="InterPro" id="IPR010065">
    <property type="entry name" value="AA_ABC_transptr_permease_3TM"/>
</dbReference>
<evidence type="ECO:0000259" key="9">
    <source>
        <dbReference type="PROSITE" id="PS50928"/>
    </source>
</evidence>
<accession>A0A2R6XYE9</accession>
<reference evidence="11" key="1">
    <citation type="journal article" date="2018" name="Sci. Rep.">
        <title>Lignite coal burning seam in the remote Altai Mountains harbors a hydrogen-driven thermophilic microbial community.</title>
        <authorList>
            <person name="Kadnikov V.V."/>
            <person name="Mardanov A.V."/>
            <person name="Ivasenko D.A."/>
            <person name="Antsiferov D.V."/>
            <person name="Beletsky A.V."/>
            <person name="Karnachuk O.V."/>
            <person name="Ravin N.V."/>
        </authorList>
    </citation>
    <scope>NUCLEOTIDE SEQUENCE [LARGE SCALE GENOMIC DNA]</scope>
</reference>
<keyword evidence="3" id="KW-1003">Cell membrane</keyword>
<dbReference type="PANTHER" id="PTHR30614:SF0">
    <property type="entry name" value="L-CYSTINE TRANSPORT SYSTEM PERMEASE PROTEIN TCYL"/>
    <property type="match status" value="1"/>
</dbReference>